<dbReference type="SUPFAM" id="SSF53335">
    <property type="entry name" value="S-adenosyl-L-methionine-dependent methyltransferases"/>
    <property type="match status" value="1"/>
</dbReference>
<accession>A0A329QVD1</accession>
<sequence length="270" mass="30327">MDDMTDGRAGRTSRKTSSAEHHRSMPNEYQLYNELAGWWPLISPPSEYVEEAAFFAEVLGRASHPVRSVLELGSGGGNNAAHLKSRFTMTLVELSENMLAISRRLNPECVHHAGDMRTIRLDETFDAIFVHDAIGYMLTESELRQAVDTAFAHCHPGGLAVFVPDDVAETFEPYTEHGGSDDADRGARFLAWSWDPDVEDTVIQTEYVFLLHAPESGTTVVHETHRTGLFSREAWRQILRDAGFRVDVVTERNTEDRPPREVFLGTRPPC</sequence>
<dbReference type="InterPro" id="IPR041698">
    <property type="entry name" value="Methyltransf_25"/>
</dbReference>
<dbReference type="EMBL" id="QMIG01000008">
    <property type="protein sequence ID" value="RAW14678.1"/>
    <property type="molecule type" value="Genomic_DNA"/>
</dbReference>
<feature type="region of interest" description="Disordered" evidence="4">
    <location>
        <begin position="1"/>
        <end position="25"/>
    </location>
</feature>
<protein>
    <submittedName>
        <fullName evidence="6">Class I SAM-dependent methyltransferase</fullName>
    </submittedName>
</protein>
<dbReference type="Proteomes" id="UP000250462">
    <property type="component" value="Unassembled WGS sequence"/>
</dbReference>
<dbReference type="GO" id="GO:0008168">
    <property type="term" value="F:methyltransferase activity"/>
    <property type="evidence" value="ECO:0007669"/>
    <property type="project" value="UniProtKB-KW"/>
</dbReference>
<dbReference type="Gene3D" id="3.40.50.150">
    <property type="entry name" value="Vaccinia Virus protein VP39"/>
    <property type="match status" value="1"/>
</dbReference>
<dbReference type="Gene3D" id="2.20.130.10">
    <property type="entry name" value="CAC2371-like domains"/>
    <property type="match status" value="1"/>
</dbReference>
<dbReference type="InterPro" id="IPR029063">
    <property type="entry name" value="SAM-dependent_MTases_sf"/>
</dbReference>
<dbReference type="GO" id="GO:0032259">
    <property type="term" value="P:methylation"/>
    <property type="evidence" value="ECO:0007669"/>
    <property type="project" value="UniProtKB-KW"/>
</dbReference>
<keyword evidence="1 6" id="KW-0489">Methyltransferase</keyword>
<dbReference type="PANTHER" id="PTHR43464:SF19">
    <property type="entry name" value="UBIQUINONE BIOSYNTHESIS O-METHYLTRANSFERASE, MITOCHONDRIAL"/>
    <property type="match status" value="1"/>
</dbReference>
<proteinExistence type="predicted"/>
<keyword evidence="2 6" id="KW-0808">Transferase</keyword>
<dbReference type="PANTHER" id="PTHR43464">
    <property type="entry name" value="METHYLTRANSFERASE"/>
    <property type="match status" value="1"/>
</dbReference>
<keyword evidence="3" id="KW-0949">S-adenosyl-L-methionine</keyword>
<dbReference type="Pfam" id="PF13649">
    <property type="entry name" value="Methyltransf_25"/>
    <property type="match status" value="1"/>
</dbReference>
<reference evidence="6 7" key="1">
    <citation type="submission" date="2018-06" db="EMBL/GenBank/DDBJ databases">
        <title>Phytoactinopolyspora halophila sp. nov., a novel halophilic actinomycete isolated from a saline soil in China.</title>
        <authorList>
            <person name="Tang S.-K."/>
        </authorList>
    </citation>
    <scope>NUCLEOTIDE SEQUENCE [LARGE SCALE GENOMIC DNA]</scope>
    <source>
        <strain evidence="6 7">YIM 96934</strain>
    </source>
</reference>
<keyword evidence="7" id="KW-1185">Reference proteome</keyword>
<evidence type="ECO:0000256" key="3">
    <source>
        <dbReference type="ARBA" id="ARBA00022691"/>
    </source>
</evidence>
<evidence type="ECO:0000256" key="2">
    <source>
        <dbReference type="ARBA" id="ARBA00022679"/>
    </source>
</evidence>
<organism evidence="6 7">
    <name type="scientific">Phytoactinopolyspora halophila</name>
    <dbReference type="NCBI Taxonomy" id="1981511"/>
    <lineage>
        <taxon>Bacteria</taxon>
        <taxon>Bacillati</taxon>
        <taxon>Actinomycetota</taxon>
        <taxon>Actinomycetes</taxon>
        <taxon>Jiangellales</taxon>
        <taxon>Jiangellaceae</taxon>
        <taxon>Phytoactinopolyspora</taxon>
    </lineage>
</organism>
<evidence type="ECO:0000256" key="1">
    <source>
        <dbReference type="ARBA" id="ARBA00022603"/>
    </source>
</evidence>
<dbReference type="AlphaFoldDB" id="A0A329QVD1"/>
<feature type="domain" description="Methyltransferase" evidence="5">
    <location>
        <begin position="69"/>
        <end position="158"/>
    </location>
</feature>
<dbReference type="CDD" id="cd02440">
    <property type="entry name" value="AdoMet_MTases"/>
    <property type="match status" value="1"/>
</dbReference>
<evidence type="ECO:0000256" key="4">
    <source>
        <dbReference type="SAM" id="MobiDB-lite"/>
    </source>
</evidence>
<evidence type="ECO:0000259" key="5">
    <source>
        <dbReference type="Pfam" id="PF13649"/>
    </source>
</evidence>
<gene>
    <name evidence="6" type="ORF">DPM12_10480</name>
</gene>
<name>A0A329QVD1_9ACTN</name>
<evidence type="ECO:0000313" key="6">
    <source>
        <dbReference type="EMBL" id="RAW14678.1"/>
    </source>
</evidence>
<evidence type="ECO:0000313" key="7">
    <source>
        <dbReference type="Proteomes" id="UP000250462"/>
    </source>
</evidence>
<comment type="caution">
    <text evidence="6">The sequence shown here is derived from an EMBL/GenBank/DDBJ whole genome shotgun (WGS) entry which is preliminary data.</text>
</comment>